<proteinExistence type="predicted"/>
<protein>
    <submittedName>
        <fullName evidence="3">DUF11 domain-containing protein</fullName>
    </submittedName>
</protein>
<evidence type="ECO:0000313" key="3">
    <source>
        <dbReference type="EMBL" id="MFC3832580.1"/>
    </source>
</evidence>
<evidence type="ECO:0000256" key="2">
    <source>
        <dbReference type="SAM" id="SignalP"/>
    </source>
</evidence>
<evidence type="ECO:0000313" key="4">
    <source>
        <dbReference type="Proteomes" id="UP001595803"/>
    </source>
</evidence>
<feature type="signal peptide" evidence="2">
    <location>
        <begin position="1"/>
        <end position="23"/>
    </location>
</feature>
<keyword evidence="2" id="KW-0732">Signal</keyword>
<feature type="region of interest" description="Disordered" evidence="1">
    <location>
        <begin position="795"/>
        <end position="823"/>
    </location>
</feature>
<feature type="non-terminal residue" evidence="3">
    <location>
        <position position="1147"/>
    </location>
</feature>
<sequence length="1147" mass="120248">MNSVVKRLATALTALLAVGLSEAQNLSTSLPLTSVGDRLMWSVGDQTLTLNVPASGRVRLELYSPRVDLSDYRSATYYGDEQYDAGRTPVTTTFTLLRGDGTVVLTRRFTPGAQAWETLLDQELPAGAYRLVAATQGNAKNTFAVRLAGVSAMISADRLSVNIHSRAFVPAVQVTSDGQPHVLRVYDGDGPRELEARLRDEQGRVIPLTVSADLAYSDLVLPAQAGTYTVELRQPATARQFSNTVSFGLTRAGAATPIVVSRTDQSGTLRVTAELLLPGGGQPTQAEVTVGDTPVTVRGTFEQPAAAGTYPVVPLPVPGAEVTVDHSAVAVPAGGTAAAHVQIRPQVRLNLHTDRPEVCVGDTVTVTARAETDFGGDLPLALNVDAPGLSIAGPQRLDGVLSAATPGELRITGVATAPGPLAIRARLAPWGLEETATVTVRPDVASLRLSRDPLPTAIPGGEVAVTLRVTNLTERPAAYELTDTAAPGLSPLTTPQFTGTLAAGETRALSYRARVTGTDPVLLRADLRTPDCAAPQTTAATLNVVTTPAQAPAQRRVSRIVLPFDAPAGATQLIVAHRVPTGATYIPGSARLNDALLPDPLRGPSGTLYWAVPGHAAQTPDTQRGVVSYTVGHPGTLDTLGSPALLARFAGERSEVLSGQIDTADLAAARPLTSAPTRQENAGRIASPLDGSLIRIRDRISVTVRVARGEVPALQVNGQPVPDTQIGEVTTAADGSRRVTYVGVLLHPGPNTLSAGPDRVRVELVGATARTEVTPTALIADGSSPLRLTIRTLDANGHPTDQPSVTVAPSLEPRTPDAEPGTSGYQVRLVNGEGVLELQPQATPTTLKLDVLQGTDVKTYTFEVRPDASRVGVGMLSATVGLDGALSLQDDVTWQGRASLETPLGAGKLYVAADRDGLPTDRDPLKRFAQSGDSSTESVPLQGIDPVAFAYDHPSFRAAYRRSAAPVDVLPVGEQLTALTASSKGSVQVSGFAALVPDERVTDERLTPEGTRLLRLSQGGISDGSETLTVVTLERATGKELSRATLRRNVDYLIDLNTGIITLARALDAVDLSLNDVVVLASYRLADPMSQRHPAFGAQVKYTARQYSVGAAAVRLDDTVTVGARATYDDGTLRADGLLAYSNGLQA</sequence>
<accession>A0ABV7Z6E4</accession>
<reference evidence="4" key="1">
    <citation type="journal article" date="2019" name="Int. J. Syst. Evol. Microbiol.">
        <title>The Global Catalogue of Microorganisms (GCM) 10K type strain sequencing project: providing services to taxonomists for standard genome sequencing and annotation.</title>
        <authorList>
            <consortium name="The Broad Institute Genomics Platform"/>
            <consortium name="The Broad Institute Genome Sequencing Center for Infectious Disease"/>
            <person name="Wu L."/>
            <person name="Ma J."/>
        </authorList>
    </citation>
    <scope>NUCLEOTIDE SEQUENCE [LARGE SCALE GENOMIC DNA]</scope>
    <source>
        <strain evidence="4">CCTCC AB 2017081</strain>
    </source>
</reference>
<keyword evidence="4" id="KW-1185">Reference proteome</keyword>
<dbReference type="RefSeq" id="WP_380101581.1">
    <property type="nucleotide sequence ID" value="NZ_JBHRZG010000007.1"/>
</dbReference>
<dbReference type="EMBL" id="JBHRZG010000007">
    <property type="protein sequence ID" value="MFC3832580.1"/>
    <property type="molecule type" value="Genomic_DNA"/>
</dbReference>
<dbReference type="Proteomes" id="UP001595803">
    <property type="component" value="Unassembled WGS sequence"/>
</dbReference>
<evidence type="ECO:0000256" key="1">
    <source>
        <dbReference type="SAM" id="MobiDB-lite"/>
    </source>
</evidence>
<organism evidence="3 4">
    <name type="scientific">Deinococcus rufus</name>
    <dbReference type="NCBI Taxonomy" id="2136097"/>
    <lineage>
        <taxon>Bacteria</taxon>
        <taxon>Thermotogati</taxon>
        <taxon>Deinococcota</taxon>
        <taxon>Deinococci</taxon>
        <taxon>Deinococcales</taxon>
        <taxon>Deinococcaceae</taxon>
        <taxon>Deinococcus</taxon>
    </lineage>
</organism>
<feature type="chain" id="PRO_5047028009" evidence="2">
    <location>
        <begin position="24"/>
        <end position="1147"/>
    </location>
</feature>
<name>A0ABV7Z6E4_9DEIO</name>
<gene>
    <name evidence="3" type="ORF">ACFOSB_06885</name>
</gene>
<comment type="caution">
    <text evidence="3">The sequence shown here is derived from an EMBL/GenBank/DDBJ whole genome shotgun (WGS) entry which is preliminary data.</text>
</comment>